<dbReference type="Proteomes" id="UP000321250">
    <property type="component" value="Unassembled WGS sequence"/>
</dbReference>
<evidence type="ECO:0000313" key="4">
    <source>
        <dbReference type="Proteomes" id="UP000321250"/>
    </source>
</evidence>
<dbReference type="InterPro" id="IPR007569">
    <property type="entry name" value="DUF559"/>
</dbReference>
<keyword evidence="4" id="KW-1185">Reference proteome</keyword>
<sequence length="228" mass="25634">MRPTACVRSSTSTRSSASAPTMAMNSTSAVRTCSTTSRRSLPISAARPARTPTPRSTTRSAAAITPACACRSDPPDQRSRRGAGNGSPFFVRRWQRAHRRAWDTANKCRKWWNADIRRLALSRLRGRGLGEGLLLAPWVFYPLPMYPVRRQISRHATRQRREYTDVEQIICLAVRNRRLRFQVSRAAYDWRPLGSDLPCLEARLVVELDGGHHDPTIDAPRTAALEGK</sequence>
<organism evidence="3 4">
    <name type="scientific">Sphingomonas ginsenosidivorax</name>
    <dbReference type="NCBI Taxonomy" id="862135"/>
    <lineage>
        <taxon>Bacteria</taxon>
        <taxon>Pseudomonadati</taxon>
        <taxon>Pseudomonadota</taxon>
        <taxon>Alphaproteobacteria</taxon>
        <taxon>Sphingomonadales</taxon>
        <taxon>Sphingomonadaceae</taxon>
        <taxon>Sphingomonas</taxon>
    </lineage>
</organism>
<dbReference type="EMBL" id="VOQR01000001">
    <property type="protein sequence ID" value="TXC70991.1"/>
    <property type="molecule type" value="Genomic_DNA"/>
</dbReference>
<dbReference type="AlphaFoldDB" id="A0A5C6UFH4"/>
<comment type="caution">
    <text evidence="3">The sequence shown here is derived from an EMBL/GenBank/DDBJ whole genome shotgun (WGS) entry which is preliminary data.</text>
</comment>
<feature type="compositionally biased region" description="Low complexity" evidence="1">
    <location>
        <begin position="8"/>
        <end position="19"/>
    </location>
</feature>
<feature type="compositionally biased region" description="Low complexity" evidence="1">
    <location>
        <begin position="42"/>
        <end position="67"/>
    </location>
</feature>
<reference evidence="3 4" key="1">
    <citation type="journal article" date="2013" name="Antonie Van Leeuwenhoek">
        <title>Sphingomonas ginsenosidivorax sp. nov., with the ability to transform ginsenosides.</title>
        <authorList>
            <person name="Jin X.F."/>
            <person name="Kim J.K."/>
            <person name="Liu Q.M."/>
            <person name="Kang M.S."/>
            <person name="He D."/>
            <person name="Jin F.X."/>
            <person name="Kim S.C."/>
            <person name="Im W.T."/>
        </authorList>
    </citation>
    <scope>NUCLEOTIDE SEQUENCE [LARGE SCALE GENOMIC DNA]</scope>
    <source>
        <strain evidence="3 4">KHI67</strain>
    </source>
</reference>
<gene>
    <name evidence="3" type="ORF">FSB78_08545</name>
</gene>
<protein>
    <submittedName>
        <fullName evidence="3">DUF559 domain-containing protein</fullName>
    </submittedName>
</protein>
<dbReference type="Pfam" id="PF04480">
    <property type="entry name" value="DUF559"/>
    <property type="match status" value="1"/>
</dbReference>
<name>A0A5C6UFH4_9SPHN</name>
<feature type="compositionally biased region" description="Polar residues" evidence="1">
    <location>
        <begin position="23"/>
        <end position="39"/>
    </location>
</feature>
<feature type="region of interest" description="Disordered" evidence="1">
    <location>
        <begin position="1"/>
        <end position="88"/>
    </location>
</feature>
<evidence type="ECO:0000259" key="2">
    <source>
        <dbReference type="Pfam" id="PF04480"/>
    </source>
</evidence>
<evidence type="ECO:0000256" key="1">
    <source>
        <dbReference type="SAM" id="MobiDB-lite"/>
    </source>
</evidence>
<feature type="domain" description="DUF559" evidence="2">
    <location>
        <begin position="152"/>
        <end position="227"/>
    </location>
</feature>
<evidence type="ECO:0000313" key="3">
    <source>
        <dbReference type="EMBL" id="TXC70991.1"/>
    </source>
</evidence>
<proteinExistence type="predicted"/>
<accession>A0A5C6UFH4</accession>